<evidence type="ECO:0000256" key="2">
    <source>
        <dbReference type="ARBA" id="ARBA00022670"/>
    </source>
</evidence>
<keyword evidence="6 7" id="KW-0472">Membrane</keyword>
<dbReference type="AlphaFoldDB" id="A0A3B0UZD2"/>
<dbReference type="EC" id="3.4.23.36" evidence="8"/>
<sequence length="59" mass="6903">YDRVSLGYVIDFIEAHYNQNFWPTFNLADTAISIGAFFLILDLFWGKKEQEHEDNSSKS</sequence>
<evidence type="ECO:0000256" key="6">
    <source>
        <dbReference type="ARBA" id="ARBA00023136"/>
    </source>
</evidence>
<protein>
    <submittedName>
        <fullName evidence="8">Lipoprotein signal peptidase</fullName>
        <ecNumber evidence="8">3.4.23.36</ecNumber>
    </submittedName>
</protein>
<dbReference type="PANTHER" id="PTHR33695">
    <property type="entry name" value="LIPOPROTEIN SIGNAL PEPTIDASE"/>
    <property type="match status" value="1"/>
</dbReference>
<accession>A0A3B0UZD2</accession>
<evidence type="ECO:0000256" key="4">
    <source>
        <dbReference type="ARBA" id="ARBA00022801"/>
    </source>
</evidence>
<dbReference type="GO" id="GO:0016020">
    <property type="term" value="C:membrane"/>
    <property type="evidence" value="ECO:0007669"/>
    <property type="project" value="InterPro"/>
</dbReference>
<organism evidence="8">
    <name type="scientific">hydrothermal vent metagenome</name>
    <dbReference type="NCBI Taxonomy" id="652676"/>
    <lineage>
        <taxon>unclassified sequences</taxon>
        <taxon>metagenomes</taxon>
        <taxon>ecological metagenomes</taxon>
    </lineage>
</organism>
<gene>
    <name evidence="8" type="ORF">MNBD_GAMMA01-119</name>
</gene>
<evidence type="ECO:0000256" key="3">
    <source>
        <dbReference type="ARBA" id="ARBA00022692"/>
    </source>
</evidence>
<dbReference type="EMBL" id="UOEW01000131">
    <property type="protein sequence ID" value="VAW36151.1"/>
    <property type="molecule type" value="Genomic_DNA"/>
</dbReference>
<name>A0A3B0UZD2_9ZZZZ</name>
<keyword evidence="5 7" id="KW-1133">Transmembrane helix</keyword>
<evidence type="ECO:0000313" key="8">
    <source>
        <dbReference type="EMBL" id="VAW36151.1"/>
    </source>
</evidence>
<dbReference type="InterPro" id="IPR001872">
    <property type="entry name" value="Peptidase_A8"/>
</dbReference>
<proteinExistence type="predicted"/>
<evidence type="ECO:0000256" key="7">
    <source>
        <dbReference type="SAM" id="Phobius"/>
    </source>
</evidence>
<dbReference type="GO" id="GO:0004190">
    <property type="term" value="F:aspartic-type endopeptidase activity"/>
    <property type="evidence" value="ECO:0007669"/>
    <property type="project" value="UniProtKB-EC"/>
</dbReference>
<dbReference type="PANTHER" id="PTHR33695:SF1">
    <property type="entry name" value="LIPOPROTEIN SIGNAL PEPTIDASE"/>
    <property type="match status" value="1"/>
</dbReference>
<reference evidence="8" key="1">
    <citation type="submission" date="2018-06" db="EMBL/GenBank/DDBJ databases">
        <authorList>
            <person name="Zhirakovskaya E."/>
        </authorList>
    </citation>
    <scope>NUCLEOTIDE SEQUENCE</scope>
</reference>
<evidence type="ECO:0000256" key="1">
    <source>
        <dbReference type="ARBA" id="ARBA00022475"/>
    </source>
</evidence>
<keyword evidence="4 8" id="KW-0378">Hydrolase</keyword>
<feature type="non-terminal residue" evidence="8">
    <location>
        <position position="1"/>
    </location>
</feature>
<dbReference type="Pfam" id="PF01252">
    <property type="entry name" value="Peptidase_A8"/>
    <property type="match status" value="1"/>
</dbReference>
<keyword evidence="1" id="KW-1003">Cell membrane</keyword>
<keyword evidence="3 7" id="KW-0812">Transmembrane</keyword>
<keyword evidence="2" id="KW-0645">Protease</keyword>
<evidence type="ECO:0000256" key="5">
    <source>
        <dbReference type="ARBA" id="ARBA00022989"/>
    </source>
</evidence>
<dbReference type="GO" id="GO:0006508">
    <property type="term" value="P:proteolysis"/>
    <property type="evidence" value="ECO:0007669"/>
    <property type="project" value="UniProtKB-KW"/>
</dbReference>
<feature type="transmembrane region" description="Helical" evidence="7">
    <location>
        <begin position="27"/>
        <end position="45"/>
    </location>
</feature>
<keyword evidence="8" id="KW-0449">Lipoprotein</keyword>